<name>A0A1I7ZUI7_9BILA</name>
<accession>A0A1I7ZUI7</accession>
<keyword evidence="2" id="KW-1185">Reference proteome</keyword>
<dbReference type="Proteomes" id="UP000095287">
    <property type="component" value="Unplaced"/>
</dbReference>
<feature type="region of interest" description="Disordered" evidence="1">
    <location>
        <begin position="225"/>
        <end position="247"/>
    </location>
</feature>
<protein>
    <submittedName>
        <fullName evidence="3">TPR_REGION domain-containing protein</fullName>
    </submittedName>
</protein>
<dbReference type="WBParaSite" id="L893_g29936.t1">
    <property type="protein sequence ID" value="L893_g29936.t1"/>
    <property type="gene ID" value="L893_g29936"/>
</dbReference>
<sequence length="293" mass="33775">MLNDIFGELGLGDDILETQEKPDRTVSQQAYVAADQSDGWFNAVSDENDWEISLVRASSLYSEGRYSEAYSFFDKALQGKKHKTSHQIGLLESKIRSAVRGKCVSESQLKQDLELLQSCISTHGEQIQYWELLNEFYASFSPVNFLEHCRVVILLCVSSDYSKFWRMFQHLRCDNLCNFYVFSACRAVYLLKNEAEMCSGHLKKRCLQMAEEISKEVNEKFPEKVEEASESARGHTHNRRDYPSDDLPAHACKSDVAFKNDMEQKKMVAEFVRKFSYFFADWPPSLVTELEAL</sequence>
<feature type="compositionally biased region" description="Basic and acidic residues" evidence="1">
    <location>
        <begin position="225"/>
        <end position="243"/>
    </location>
</feature>
<organism evidence="2 3">
    <name type="scientific">Steinernema glaseri</name>
    <dbReference type="NCBI Taxonomy" id="37863"/>
    <lineage>
        <taxon>Eukaryota</taxon>
        <taxon>Metazoa</taxon>
        <taxon>Ecdysozoa</taxon>
        <taxon>Nematoda</taxon>
        <taxon>Chromadorea</taxon>
        <taxon>Rhabditida</taxon>
        <taxon>Tylenchina</taxon>
        <taxon>Panagrolaimomorpha</taxon>
        <taxon>Strongyloidoidea</taxon>
        <taxon>Steinernematidae</taxon>
        <taxon>Steinernema</taxon>
    </lineage>
</organism>
<evidence type="ECO:0000313" key="2">
    <source>
        <dbReference type="Proteomes" id="UP000095287"/>
    </source>
</evidence>
<evidence type="ECO:0000256" key="1">
    <source>
        <dbReference type="SAM" id="MobiDB-lite"/>
    </source>
</evidence>
<reference evidence="3" key="1">
    <citation type="submission" date="2016-11" db="UniProtKB">
        <authorList>
            <consortium name="WormBaseParasite"/>
        </authorList>
    </citation>
    <scope>IDENTIFICATION</scope>
</reference>
<proteinExistence type="predicted"/>
<dbReference type="AlphaFoldDB" id="A0A1I7ZUI7"/>
<evidence type="ECO:0000313" key="3">
    <source>
        <dbReference type="WBParaSite" id="L893_g29936.t1"/>
    </source>
</evidence>